<dbReference type="CDD" id="cd05930">
    <property type="entry name" value="A_NRPS"/>
    <property type="match status" value="1"/>
</dbReference>
<dbReference type="PANTHER" id="PTHR45527:SF1">
    <property type="entry name" value="FATTY ACID SYNTHASE"/>
    <property type="match status" value="1"/>
</dbReference>
<dbReference type="Pfam" id="PF00668">
    <property type="entry name" value="Condensation"/>
    <property type="match status" value="2"/>
</dbReference>
<dbReference type="InterPro" id="IPR023213">
    <property type="entry name" value="CAT-like_dom_sf"/>
</dbReference>
<dbReference type="GO" id="GO:0005737">
    <property type="term" value="C:cytoplasm"/>
    <property type="evidence" value="ECO:0007669"/>
    <property type="project" value="TreeGrafter"/>
</dbReference>
<dbReference type="InterPro" id="IPR025110">
    <property type="entry name" value="AMP-bd_C"/>
</dbReference>
<dbReference type="Gene3D" id="3.40.50.12780">
    <property type="entry name" value="N-terminal domain of ligase-like"/>
    <property type="match status" value="1"/>
</dbReference>
<dbReference type="InterPro" id="IPR045851">
    <property type="entry name" value="AMP-bd_C_sf"/>
</dbReference>
<dbReference type="Pfam" id="PF13193">
    <property type="entry name" value="AMP-binding_C"/>
    <property type="match status" value="1"/>
</dbReference>
<evidence type="ECO:0000313" key="5">
    <source>
        <dbReference type="Proteomes" id="UP000663868"/>
    </source>
</evidence>
<gene>
    <name evidence="4" type="ORF">KXQ929_LOCUS35847</name>
</gene>
<dbReference type="GO" id="GO:0043041">
    <property type="term" value="P:amino acid activation for nonribosomal peptide biosynthetic process"/>
    <property type="evidence" value="ECO:0007669"/>
    <property type="project" value="TreeGrafter"/>
</dbReference>
<dbReference type="Gene3D" id="1.10.1200.10">
    <property type="entry name" value="ACP-like"/>
    <property type="match status" value="1"/>
</dbReference>
<evidence type="ECO:0000256" key="2">
    <source>
        <dbReference type="ARBA" id="ARBA00022553"/>
    </source>
</evidence>
<dbReference type="SUPFAM" id="SSF47336">
    <property type="entry name" value="ACP-like"/>
    <property type="match status" value="1"/>
</dbReference>
<dbReference type="Proteomes" id="UP000663868">
    <property type="component" value="Unassembled WGS sequence"/>
</dbReference>
<reference evidence="4" key="1">
    <citation type="submission" date="2021-02" db="EMBL/GenBank/DDBJ databases">
        <authorList>
            <person name="Nowell W R."/>
        </authorList>
    </citation>
    <scope>NUCLEOTIDE SEQUENCE</scope>
</reference>
<organism evidence="4 5">
    <name type="scientific">Adineta steineri</name>
    <dbReference type="NCBI Taxonomy" id="433720"/>
    <lineage>
        <taxon>Eukaryota</taxon>
        <taxon>Metazoa</taxon>
        <taxon>Spiralia</taxon>
        <taxon>Gnathifera</taxon>
        <taxon>Rotifera</taxon>
        <taxon>Eurotatoria</taxon>
        <taxon>Bdelloidea</taxon>
        <taxon>Adinetida</taxon>
        <taxon>Adinetidae</taxon>
        <taxon>Adineta</taxon>
    </lineage>
</organism>
<dbReference type="Gene3D" id="3.30.559.30">
    <property type="entry name" value="Nonribosomal peptide synthetase, condensation domain"/>
    <property type="match status" value="2"/>
</dbReference>
<dbReference type="Gene3D" id="3.30.559.10">
    <property type="entry name" value="Chloramphenicol acetyltransferase-like domain"/>
    <property type="match status" value="2"/>
</dbReference>
<dbReference type="InterPro" id="IPR000873">
    <property type="entry name" value="AMP-dep_synth/lig_dom"/>
</dbReference>
<dbReference type="InterPro" id="IPR042099">
    <property type="entry name" value="ANL_N_sf"/>
</dbReference>
<dbReference type="InterPro" id="IPR001242">
    <property type="entry name" value="Condensation_dom"/>
</dbReference>
<feature type="domain" description="Carrier" evidence="3">
    <location>
        <begin position="1006"/>
        <end position="1084"/>
    </location>
</feature>
<dbReference type="SUPFAM" id="SSF52777">
    <property type="entry name" value="CoA-dependent acyltransferases"/>
    <property type="match status" value="4"/>
</dbReference>
<name>A0A819WML3_9BILA</name>
<dbReference type="InterPro" id="IPR009081">
    <property type="entry name" value="PP-bd_ACP"/>
</dbReference>
<dbReference type="EMBL" id="CAJOBB010005333">
    <property type="protein sequence ID" value="CAF4124759.1"/>
    <property type="molecule type" value="Genomic_DNA"/>
</dbReference>
<dbReference type="InterPro" id="IPR020845">
    <property type="entry name" value="AMP-binding_CS"/>
</dbReference>
<dbReference type="SUPFAM" id="SSF56801">
    <property type="entry name" value="Acetyl-CoA synthetase-like"/>
    <property type="match status" value="1"/>
</dbReference>
<sequence>MIRKQVEAPASFAQVRIWLDERIRFDPEKPQIAIYNMPFVYRLQPSHTLSIKQLRHALHLTVNKHPSLHTSLIFDAEMNQLIQRVVTRKDNYTDMFSFIESFYETDEQLNEILHDERRNPHLFDVAQGLIFRCHIIYYKQISSNHLLSHKDLLIFNFHHALFDFPSMEVFLHDLNQAYTSSQLLYDGNTTLRYLDYAAIEQQMSMTGASMFWLDALHDCKLDQPLSLPFDRYRLANEHRTGRGTSISFDFGQDLSHDFLIHSSLNNVSPEQLALATYYVFLFKLTNGEKDLCIGINTHGRYRDELNSIVGMFVNAIPLRCQLDPHLSFHELTKHVRDIMINCIKYSYFPLQRILNQHPNLSNPVFLNTSFEFVSSMTNDEENEIMIGDSRFCLIPYSIKISEDEIMSKFDFILSFQHDLNLNEFSCTINASLDLFNAETVCIITQRLQTMLHEQFTFFDCTTNKPIYEVSLILPNEQYIMQSLNNTQISYASSLTCIHYEFVYQVMRHPQKLAVELDDQSLTYCELLHYVQVLSITLLNEYHVFPGEVVCQCVERSLSMVIGILSIAMVGSAYCPLSVRDPPQRLQALVNQTQSRLVLLHASTSTIFGPDNLTLNIDSVIRFEERFSEFNLNELSNVSVTPESVVFVIFTSGSTGIPKAVQLRHRNFTEFMHSFVNIDVVTESDIIIQMARCSFDNHLLSLVGTLIIGSTLVMLRPEGNMDLEYLARVLHQKQITVMHAVPSLLNSLFEFLTIRKRTSAVKYLRSLCSGGEAVNINQVILFQNLVGEQCRIRNHYGPAEITINCACYLIDLNKSQTNISIGRLLPNYQCLILDEFSQFVCISDEGEVFVGGVGVFAGYLGRDDLTAKALVEIDGQLFYRTGDLVRLDKNGLLHYQGRKDHQIKLHGQRIELGEIERCLLNITSISTCVVMKWKDDYLVAYVQSSSRINEVQLRQHCQSHLPPHMIPSIFIILDKLPLNSNGKIDRRQLPSPHFSSTNLTNSLELLLPTNDIEVSIHRIWCDIFKQNQISTDTNIFTIGGHSLLMMQLFHRYKIEFHLGTDTLSIANLFQHPTIIHHAQLIQQSMNTIHNLDEYPWSSLHLIQARASFAQERIYLDEQIRFSSNKTTMHNMYIIPLLYRISSMNDHISILQLHHAFQSVVTKHNILRTALYFDMSGIIVQDCQDTSVSINNIEAYRCSIVNIFDEDHGKNEIVRKILNQPDLFDLSKGHVINCHILRQYQSNHSFTHNNDLLTIDDLILFTIHHAMFDGASVSIFIRDLSLAYQSCDSQVRLSMDENALNYIDYSVHEHIMDMSLSREFWHSQLEGYNMECSLSLPVDRQHSSTNQQRSGLASTAEIIFDNELCTSFLNYTSSHHLTPFQLGLSIFYVFLFKLTHGQTDLCIGSINANRYQSELVNMIGMFVSTLPFRVELDPPWSFDEVVRHVREKCLSILEHSHYPLQHILSDNQSSQSNVSFL</sequence>
<dbReference type="PROSITE" id="PS00455">
    <property type="entry name" value="AMP_BINDING"/>
    <property type="match status" value="1"/>
</dbReference>
<dbReference type="GO" id="GO:0031177">
    <property type="term" value="F:phosphopantetheine binding"/>
    <property type="evidence" value="ECO:0007669"/>
    <property type="project" value="TreeGrafter"/>
</dbReference>
<accession>A0A819WML3</accession>
<comment type="caution">
    <text evidence="4">The sequence shown here is derived from an EMBL/GenBank/DDBJ whole genome shotgun (WGS) entry which is preliminary data.</text>
</comment>
<evidence type="ECO:0000313" key="4">
    <source>
        <dbReference type="EMBL" id="CAF4124759.1"/>
    </source>
</evidence>
<dbReference type="PROSITE" id="PS50075">
    <property type="entry name" value="CARRIER"/>
    <property type="match status" value="1"/>
</dbReference>
<dbReference type="GO" id="GO:0044550">
    <property type="term" value="P:secondary metabolite biosynthetic process"/>
    <property type="evidence" value="ECO:0007669"/>
    <property type="project" value="TreeGrafter"/>
</dbReference>
<keyword evidence="1" id="KW-0596">Phosphopantetheine</keyword>
<dbReference type="Pfam" id="PF00550">
    <property type="entry name" value="PP-binding"/>
    <property type="match status" value="1"/>
</dbReference>
<dbReference type="Gene3D" id="3.30.300.30">
    <property type="match status" value="1"/>
</dbReference>
<evidence type="ECO:0000256" key="1">
    <source>
        <dbReference type="ARBA" id="ARBA00022450"/>
    </source>
</evidence>
<dbReference type="InterPro" id="IPR036736">
    <property type="entry name" value="ACP-like_sf"/>
</dbReference>
<dbReference type="PANTHER" id="PTHR45527">
    <property type="entry name" value="NONRIBOSOMAL PEPTIDE SYNTHETASE"/>
    <property type="match status" value="1"/>
</dbReference>
<feature type="non-terminal residue" evidence="4">
    <location>
        <position position="1"/>
    </location>
</feature>
<dbReference type="Pfam" id="PF00501">
    <property type="entry name" value="AMP-binding"/>
    <property type="match status" value="1"/>
</dbReference>
<keyword evidence="2" id="KW-0597">Phosphoprotein</keyword>
<protein>
    <recommendedName>
        <fullName evidence="3">Carrier domain-containing protein</fullName>
    </recommendedName>
</protein>
<dbReference type="GO" id="GO:0003824">
    <property type="term" value="F:catalytic activity"/>
    <property type="evidence" value="ECO:0007669"/>
    <property type="project" value="InterPro"/>
</dbReference>
<proteinExistence type="predicted"/>
<evidence type="ECO:0000259" key="3">
    <source>
        <dbReference type="PROSITE" id="PS50075"/>
    </source>
</evidence>